<dbReference type="SMART" id="SM00448">
    <property type="entry name" value="REC"/>
    <property type="match status" value="1"/>
</dbReference>
<dbReference type="SMART" id="SM00388">
    <property type="entry name" value="HisKA"/>
    <property type="match status" value="1"/>
</dbReference>
<dbReference type="PROSITE" id="PS50110">
    <property type="entry name" value="RESPONSE_REGULATORY"/>
    <property type="match status" value="1"/>
</dbReference>
<dbReference type="SUPFAM" id="SSF55874">
    <property type="entry name" value="ATPase domain of HSP90 chaperone/DNA topoisomerase II/histidine kinase"/>
    <property type="match status" value="1"/>
</dbReference>
<dbReference type="PRINTS" id="PR00344">
    <property type="entry name" value="BCTRLSENSOR"/>
</dbReference>
<proteinExistence type="predicted"/>
<reference evidence="8" key="1">
    <citation type="submission" date="2019-11" db="EMBL/GenBank/DDBJ databases">
        <authorList>
            <person name="Kojima H."/>
        </authorList>
    </citation>
    <scope>NUCLEOTIDE SEQUENCE</scope>
    <source>
        <strain evidence="8">H1576</strain>
    </source>
</reference>
<dbReference type="PANTHER" id="PTHR43719">
    <property type="entry name" value="TWO-COMPONENT HISTIDINE KINASE"/>
    <property type="match status" value="1"/>
</dbReference>
<dbReference type="PANTHER" id="PTHR43719:SF28">
    <property type="entry name" value="PEROXIDE STRESS-ACTIVATED HISTIDINE KINASE MAK1-RELATED"/>
    <property type="match status" value="1"/>
</dbReference>
<dbReference type="EMBL" id="CP046072">
    <property type="protein sequence ID" value="QSZ41904.1"/>
    <property type="molecule type" value="Genomic_DNA"/>
</dbReference>
<dbReference type="SMART" id="SM00387">
    <property type="entry name" value="HATPase_c"/>
    <property type="match status" value="1"/>
</dbReference>
<dbReference type="InterPro" id="IPR011006">
    <property type="entry name" value="CheY-like_superfamily"/>
</dbReference>
<dbReference type="EC" id="2.7.13.3" evidence="2"/>
<keyword evidence="5" id="KW-1133">Transmembrane helix</keyword>
<dbReference type="RefSeq" id="WP_207560721.1">
    <property type="nucleotide sequence ID" value="NZ_CP046072.1"/>
</dbReference>
<dbReference type="InterPro" id="IPR003661">
    <property type="entry name" value="HisK_dim/P_dom"/>
</dbReference>
<dbReference type="InterPro" id="IPR001789">
    <property type="entry name" value="Sig_transdc_resp-reg_receiver"/>
</dbReference>
<feature type="transmembrane region" description="Helical" evidence="5">
    <location>
        <begin position="95"/>
        <end position="114"/>
    </location>
</feature>
<name>A0A975GD36_9BACT</name>
<dbReference type="FunFam" id="3.30.565.10:FF:000010">
    <property type="entry name" value="Sensor histidine kinase RcsC"/>
    <property type="match status" value="1"/>
</dbReference>
<dbReference type="InterPro" id="IPR036890">
    <property type="entry name" value="HATPase_C_sf"/>
</dbReference>
<dbReference type="PROSITE" id="PS50109">
    <property type="entry name" value="HIS_KIN"/>
    <property type="match status" value="1"/>
</dbReference>
<dbReference type="GO" id="GO:0000155">
    <property type="term" value="F:phosphorelay sensor kinase activity"/>
    <property type="evidence" value="ECO:0007669"/>
    <property type="project" value="InterPro"/>
</dbReference>
<feature type="transmembrane region" description="Helical" evidence="5">
    <location>
        <begin position="70"/>
        <end position="88"/>
    </location>
</feature>
<feature type="transmembrane region" description="Helical" evidence="5">
    <location>
        <begin position="172"/>
        <end position="192"/>
    </location>
</feature>
<dbReference type="Gene3D" id="3.40.50.2300">
    <property type="match status" value="1"/>
</dbReference>
<evidence type="ECO:0000259" key="6">
    <source>
        <dbReference type="PROSITE" id="PS50109"/>
    </source>
</evidence>
<gene>
    <name evidence="8" type="ORF">GJV85_07225</name>
</gene>
<evidence type="ECO:0000256" key="5">
    <source>
        <dbReference type="SAM" id="Phobius"/>
    </source>
</evidence>
<organism evidence="8 9">
    <name type="scientific">Sulfurimonas aquatica</name>
    <dbReference type="NCBI Taxonomy" id="2672570"/>
    <lineage>
        <taxon>Bacteria</taxon>
        <taxon>Pseudomonadati</taxon>
        <taxon>Campylobacterota</taxon>
        <taxon>Epsilonproteobacteria</taxon>
        <taxon>Campylobacterales</taxon>
        <taxon>Sulfurimonadaceae</taxon>
        <taxon>Sulfurimonas</taxon>
    </lineage>
</organism>
<evidence type="ECO:0000256" key="3">
    <source>
        <dbReference type="ARBA" id="ARBA00022553"/>
    </source>
</evidence>
<dbReference type="Pfam" id="PF02518">
    <property type="entry name" value="HATPase_c"/>
    <property type="match status" value="1"/>
</dbReference>
<dbReference type="InterPro" id="IPR050956">
    <property type="entry name" value="2C_system_His_kinase"/>
</dbReference>
<keyword evidence="3 4" id="KW-0597">Phosphoprotein</keyword>
<evidence type="ECO:0000313" key="8">
    <source>
        <dbReference type="EMBL" id="QSZ41904.1"/>
    </source>
</evidence>
<dbReference type="SUPFAM" id="SSF52172">
    <property type="entry name" value="CheY-like"/>
    <property type="match status" value="1"/>
</dbReference>
<dbReference type="InterPro" id="IPR036097">
    <property type="entry name" value="HisK_dim/P_sf"/>
</dbReference>
<dbReference type="CDD" id="cd17546">
    <property type="entry name" value="REC_hyHK_CKI1_RcsC-like"/>
    <property type="match status" value="1"/>
</dbReference>
<dbReference type="CDD" id="cd16922">
    <property type="entry name" value="HATPase_EvgS-ArcB-TorS-like"/>
    <property type="match status" value="1"/>
</dbReference>
<dbReference type="CDD" id="cd00082">
    <property type="entry name" value="HisKA"/>
    <property type="match status" value="1"/>
</dbReference>
<evidence type="ECO:0000256" key="2">
    <source>
        <dbReference type="ARBA" id="ARBA00012438"/>
    </source>
</evidence>
<dbReference type="AlphaFoldDB" id="A0A975GD36"/>
<evidence type="ECO:0000256" key="4">
    <source>
        <dbReference type="PROSITE-ProRule" id="PRU00169"/>
    </source>
</evidence>
<feature type="domain" description="Histidine kinase" evidence="6">
    <location>
        <begin position="226"/>
        <end position="443"/>
    </location>
</feature>
<dbReference type="InterPro" id="IPR005467">
    <property type="entry name" value="His_kinase_dom"/>
</dbReference>
<feature type="modified residue" description="4-aspartylphosphate" evidence="4">
    <location>
        <position position="517"/>
    </location>
</feature>
<dbReference type="Proteomes" id="UP000671852">
    <property type="component" value="Chromosome"/>
</dbReference>
<dbReference type="Pfam" id="PF00072">
    <property type="entry name" value="Response_reg"/>
    <property type="match status" value="1"/>
</dbReference>
<reference evidence="8" key="2">
    <citation type="submission" date="2021-04" db="EMBL/GenBank/DDBJ databases">
        <title>Isolation and characterization of a novel species of the genus Sulfurimonas.</title>
        <authorList>
            <person name="Fukui M."/>
        </authorList>
    </citation>
    <scope>NUCLEOTIDE SEQUENCE</scope>
    <source>
        <strain evidence="8">H1576</strain>
    </source>
</reference>
<feature type="transmembrane region" description="Helical" evidence="5">
    <location>
        <begin position="148"/>
        <end position="166"/>
    </location>
</feature>
<keyword evidence="9" id="KW-1185">Reference proteome</keyword>
<dbReference type="KEGG" id="saqt:GJV85_07225"/>
<evidence type="ECO:0000313" key="9">
    <source>
        <dbReference type="Proteomes" id="UP000671852"/>
    </source>
</evidence>
<dbReference type="InterPro" id="IPR003594">
    <property type="entry name" value="HATPase_dom"/>
</dbReference>
<dbReference type="Pfam" id="PF00512">
    <property type="entry name" value="HisKA"/>
    <property type="match status" value="1"/>
</dbReference>
<evidence type="ECO:0000256" key="1">
    <source>
        <dbReference type="ARBA" id="ARBA00000085"/>
    </source>
</evidence>
<dbReference type="SUPFAM" id="SSF47384">
    <property type="entry name" value="Homodimeric domain of signal transducing histidine kinase"/>
    <property type="match status" value="1"/>
</dbReference>
<accession>A0A975GD36</accession>
<dbReference type="Gene3D" id="3.30.565.10">
    <property type="entry name" value="Histidine kinase-like ATPase, C-terminal domain"/>
    <property type="match status" value="1"/>
</dbReference>
<evidence type="ECO:0000259" key="7">
    <source>
        <dbReference type="PROSITE" id="PS50110"/>
    </source>
</evidence>
<comment type="catalytic activity">
    <reaction evidence="1">
        <text>ATP + protein L-histidine = ADP + protein N-phospho-L-histidine.</text>
        <dbReference type="EC" id="2.7.13.3"/>
    </reaction>
</comment>
<keyword evidence="5" id="KW-0812">Transmembrane</keyword>
<dbReference type="InterPro" id="IPR004358">
    <property type="entry name" value="Sig_transdc_His_kin-like_C"/>
</dbReference>
<protein>
    <recommendedName>
        <fullName evidence="2">histidine kinase</fullName>
        <ecNumber evidence="2">2.7.13.3</ecNumber>
    </recommendedName>
</protein>
<feature type="transmembrane region" description="Helical" evidence="5">
    <location>
        <begin position="39"/>
        <end position="58"/>
    </location>
</feature>
<keyword evidence="5" id="KW-0472">Membrane</keyword>
<dbReference type="Gene3D" id="1.10.287.130">
    <property type="match status" value="1"/>
</dbReference>
<sequence length="588" mass="66964">MLKKYFNNKSILTLNYHDALEEIAYRGYINNFKFQQMRYTALMTAFFYATFVVFDPYLTDNVDFSFTARIYNFSMVIIFLLAFGASWIKRYDKVFYTLLLYAPIHAAAGDLYLIYHGYDIYMAAYYFFMIWAFVVAGIYFFQALLINLLLVLFSFFFFALIPIPIISLPEIIVHQLLVLCAILMSGFAAYLIEFNSRQSYEMRQELLEANILAQSSLKAKSEFLANMSHEIRTPMNVILGFVEQLSKEKKDSKHVELFNIIKKSGATLLSIINDILDFSKIESGKLEFDKQPCSPKVFINETSMLMSDTLLEKDITLEVEIKNPLPKCIEIDEVRTKQVLINLLGNAKKFTDNGGRVIITVVYNNETLIIGVKDTGIGIAEDRLDAIFKPFEQEDSSVTRRFEGTGLGLAISAKLVNMMGGSIKVDSRVGIGSHFTFSIKAPVCESTAKVLQESSYEVNIPKTYSNCHVLIVEDNKTNQMLLSMILDQYNVSYDIANNGQEAIEQFQKNSYQMIFMDENMPVMSGIEATKEIRELEKISKTKIPVIALTANALVSDKQRFLNAGLTDYISKPYEEKHIAEALNKYAQS</sequence>
<feature type="transmembrane region" description="Helical" evidence="5">
    <location>
        <begin position="120"/>
        <end position="141"/>
    </location>
</feature>
<feature type="domain" description="Response regulatory" evidence="7">
    <location>
        <begin position="468"/>
        <end position="586"/>
    </location>
</feature>